<dbReference type="AlphaFoldDB" id="A0AAV7DVR6"/>
<dbReference type="FunFam" id="3.40.50.1820:FF:000051">
    <property type="entry name" value="(S)-hydroxynitrile lyase"/>
    <property type="match status" value="1"/>
</dbReference>
<reference evidence="2 3" key="1">
    <citation type="submission" date="2021-07" db="EMBL/GenBank/DDBJ databases">
        <title>The Aristolochia fimbriata genome: insights into angiosperm evolution, floral development and chemical biosynthesis.</title>
        <authorList>
            <person name="Jiao Y."/>
        </authorList>
    </citation>
    <scope>NUCLEOTIDE SEQUENCE [LARGE SCALE GENOMIC DNA]</scope>
    <source>
        <strain evidence="2">IBCAS-2021</strain>
        <tissue evidence="2">Leaf</tissue>
    </source>
</reference>
<proteinExistence type="predicted"/>
<dbReference type="GO" id="GO:0080030">
    <property type="term" value="F:methyl indole-3-acetate esterase activity"/>
    <property type="evidence" value="ECO:0007669"/>
    <property type="project" value="TreeGrafter"/>
</dbReference>
<dbReference type="GO" id="GO:0080031">
    <property type="term" value="F:methyl salicylate esterase activity"/>
    <property type="evidence" value="ECO:0007669"/>
    <property type="project" value="TreeGrafter"/>
</dbReference>
<dbReference type="PANTHER" id="PTHR10992">
    <property type="entry name" value="METHYLESTERASE FAMILY MEMBER"/>
    <property type="match status" value="1"/>
</dbReference>
<evidence type="ECO:0000313" key="2">
    <source>
        <dbReference type="EMBL" id="KAG9440750.1"/>
    </source>
</evidence>
<dbReference type="Pfam" id="PF12697">
    <property type="entry name" value="Abhydrolase_6"/>
    <property type="match status" value="1"/>
</dbReference>
<evidence type="ECO:0000313" key="3">
    <source>
        <dbReference type="Proteomes" id="UP000825729"/>
    </source>
</evidence>
<dbReference type="InterPro" id="IPR029058">
    <property type="entry name" value="AB_hydrolase_fold"/>
</dbReference>
<name>A0AAV7DVR6_ARIFI</name>
<feature type="domain" description="AB hydrolase-1" evidence="1">
    <location>
        <begin position="12"/>
        <end position="253"/>
    </location>
</feature>
<dbReference type="InterPro" id="IPR000073">
    <property type="entry name" value="AB_hydrolase_1"/>
</dbReference>
<evidence type="ECO:0000259" key="1">
    <source>
        <dbReference type="Pfam" id="PF12697"/>
    </source>
</evidence>
<dbReference type="SUPFAM" id="SSF53474">
    <property type="entry name" value="alpha/beta-Hydrolases"/>
    <property type="match status" value="1"/>
</dbReference>
<gene>
    <name evidence="2" type="ORF">H6P81_020915</name>
</gene>
<dbReference type="Proteomes" id="UP000825729">
    <property type="component" value="Unassembled WGS sequence"/>
</dbReference>
<dbReference type="GO" id="GO:0009694">
    <property type="term" value="P:jasmonic acid metabolic process"/>
    <property type="evidence" value="ECO:0007669"/>
    <property type="project" value="TreeGrafter"/>
</dbReference>
<sequence length="267" mass="29466">MEERRGSSSSHFVLVHGACHGAWCWYKLLPLLKSAGHSVTALDLEASGTNSNRASDIRTLTQYTNPLLEALDSTNGDERVILVGHSFGGFSVALGTEKFPEKVAAAVFVAAFMPDSSSPPSYITAKFRESLPSEGMMDTQVAYDRGVENPPTSSVLGPRILSSLLYQNCSPEDLTLATMLVRPTPTALDDFSDENLLTMERYGSVPRVYVICTEDKIIKEEFQRWMIGNYPPKEIKAIEGSDHMPMLCKPEELCQFLLEIAKIYSST</sequence>
<dbReference type="EMBL" id="JAINDJ010000008">
    <property type="protein sequence ID" value="KAG9440750.1"/>
    <property type="molecule type" value="Genomic_DNA"/>
</dbReference>
<comment type="caution">
    <text evidence="2">The sequence shown here is derived from an EMBL/GenBank/DDBJ whole genome shotgun (WGS) entry which is preliminary data.</text>
</comment>
<dbReference type="GO" id="GO:0080032">
    <property type="term" value="F:methyl jasmonate esterase activity"/>
    <property type="evidence" value="ECO:0007669"/>
    <property type="project" value="TreeGrafter"/>
</dbReference>
<accession>A0AAV7DVR6</accession>
<dbReference type="Gene3D" id="3.40.50.1820">
    <property type="entry name" value="alpha/beta hydrolase"/>
    <property type="match status" value="1"/>
</dbReference>
<keyword evidence="3" id="KW-1185">Reference proteome</keyword>
<dbReference type="InterPro" id="IPR045889">
    <property type="entry name" value="MES/HNL"/>
</dbReference>
<dbReference type="GO" id="GO:0009696">
    <property type="term" value="P:salicylic acid metabolic process"/>
    <property type="evidence" value="ECO:0007669"/>
    <property type="project" value="TreeGrafter"/>
</dbReference>
<dbReference type="PANTHER" id="PTHR10992:SF1032">
    <property type="entry name" value="METHYLESTERASE 17"/>
    <property type="match status" value="1"/>
</dbReference>
<protein>
    <recommendedName>
        <fullName evidence="1">AB hydrolase-1 domain-containing protein</fullName>
    </recommendedName>
</protein>
<organism evidence="2 3">
    <name type="scientific">Aristolochia fimbriata</name>
    <name type="common">White veined hardy Dutchman's pipe vine</name>
    <dbReference type="NCBI Taxonomy" id="158543"/>
    <lineage>
        <taxon>Eukaryota</taxon>
        <taxon>Viridiplantae</taxon>
        <taxon>Streptophyta</taxon>
        <taxon>Embryophyta</taxon>
        <taxon>Tracheophyta</taxon>
        <taxon>Spermatophyta</taxon>
        <taxon>Magnoliopsida</taxon>
        <taxon>Magnoliidae</taxon>
        <taxon>Piperales</taxon>
        <taxon>Aristolochiaceae</taxon>
        <taxon>Aristolochia</taxon>
    </lineage>
</organism>